<gene>
    <name evidence="5" type="ORF">SAMN04488544_1119</name>
</gene>
<evidence type="ECO:0000256" key="1">
    <source>
        <dbReference type="ARBA" id="ARBA00022630"/>
    </source>
</evidence>
<dbReference type="GO" id="GO:0071949">
    <property type="term" value="F:FAD binding"/>
    <property type="evidence" value="ECO:0007669"/>
    <property type="project" value="InterPro"/>
</dbReference>
<keyword evidence="3" id="KW-0560">Oxidoreductase</keyword>
<keyword evidence="1" id="KW-0285">Flavoprotein</keyword>
<evidence type="ECO:0000259" key="4">
    <source>
        <dbReference type="PROSITE" id="PS51387"/>
    </source>
</evidence>
<dbReference type="Gene3D" id="3.30.70.2520">
    <property type="match status" value="1"/>
</dbReference>
<feature type="domain" description="FAD-binding PCMH-type" evidence="4">
    <location>
        <begin position="31"/>
        <end position="199"/>
    </location>
</feature>
<evidence type="ECO:0000313" key="6">
    <source>
        <dbReference type="Proteomes" id="UP000198825"/>
    </source>
</evidence>
<dbReference type="RefSeq" id="WP_091073587.1">
    <property type="nucleotide sequence ID" value="NZ_LT629799.1"/>
</dbReference>
<evidence type="ECO:0000256" key="3">
    <source>
        <dbReference type="ARBA" id="ARBA00023002"/>
    </source>
</evidence>
<dbReference type="STRING" id="546874.SAMN04488544_1119"/>
<dbReference type="PIRSF" id="PIRSF000136">
    <property type="entry name" value="LGO_GLO"/>
    <property type="match status" value="1"/>
</dbReference>
<sequence>MTIELPTDVGYPRREPDLTDDDQVRNWARNATLAPLAAVCTPDDEDDLRALLAGTSGGVRMIGSRMSPGRMLAAGDAAGTLLDLSRFTGLLASDDETATFAGATTLGEVYATLAAQGRTLAASPGVISSQTLAGALSTGTHGQGLGQSCIADAATRIRMVLADGSVSELRRGDAWFGAAKIGLGVLGVVTEVTLRTVASLVYTCRKDALSADSLADDLVSWNTDHAMTKAWWFPDTRQVHLWRADEASAEQAERYHAGGDVLLEETTTSDALNAAVEAALVTMRDDTRILDAEGKPFQTVNRFKDFADVTGDVYQVFTRGIATPQINVEIGVPLERAGDVVRAIEAWHAASRPHMHYPVILRCTGGSDSWLSPSYGGPTCYFGFVVYYAEDGSLAAEGVDFLREVERLLAGFGGRPHWGKYYDESLYDWPRLYPRWASFQGVREALDPTHRFDNAFTAALLG</sequence>
<dbReference type="Gene3D" id="3.30.465.10">
    <property type="match status" value="1"/>
</dbReference>
<dbReference type="GO" id="GO:0016020">
    <property type="term" value="C:membrane"/>
    <property type="evidence" value="ECO:0007669"/>
    <property type="project" value="InterPro"/>
</dbReference>
<organism evidence="5 6">
    <name type="scientific">Microlunatus sagamiharensis</name>
    <dbReference type="NCBI Taxonomy" id="546874"/>
    <lineage>
        <taxon>Bacteria</taxon>
        <taxon>Bacillati</taxon>
        <taxon>Actinomycetota</taxon>
        <taxon>Actinomycetes</taxon>
        <taxon>Propionibacteriales</taxon>
        <taxon>Propionibacteriaceae</taxon>
        <taxon>Microlunatus</taxon>
    </lineage>
</organism>
<dbReference type="Gene3D" id="3.30.43.10">
    <property type="entry name" value="Uridine Diphospho-n-acetylenolpyruvylglucosamine Reductase, domain 2"/>
    <property type="match status" value="1"/>
</dbReference>
<evidence type="ECO:0000256" key="2">
    <source>
        <dbReference type="ARBA" id="ARBA00022827"/>
    </source>
</evidence>
<dbReference type="OrthoDB" id="9800184at2"/>
<dbReference type="GO" id="GO:0003885">
    <property type="term" value="F:D-arabinono-1,4-lactone oxidase activity"/>
    <property type="evidence" value="ECO:0007669"/>
    <property type="project" value="InterPro"/>
</dbReference>
<dbReference type="PROSITE" id="PS51387">
    <property type="entry name" value="FAD_PCMH"/>
    <property type="match status" value="1"/>
</dbReference>
<dbReference type="InterPro" id="IPR016171">
    <property type="entry name" value="Vanillyl_alc_oxidase_C-sub2"/>
</dbReference>
<dbReference type="AlphaFoldDB" id="A0A1H2LZ96"/>
<dbReference type="SUPFAM" id="SSF55103">
    <property type="entry name" value="FAD-linked oxidases, C-terminal domain"/>
    <property type="match status" value="1"/>
</dbReference>
<dbReference type="InterPro" id="IPR006094">
    <property type="entry name" value="Oxid_FAD_bind_N"/>
</dbReference>
<keyword evidence="2" id="KW-0274">FAD</keyword>
<name>A0A1H2LZ96_9ACTN</name>
<accession>A0A1H2LZ96</accession>
<dbReference type="InterPro" id="IPR036318">
    <property type="entry name" value="FAD-bd_PCMH-like_sf"/>
</dbReference>
<dbReference type="PANTHER" id="PTHR43762:SF1">
    <property type="entry name" value="D-ARABINONO-1,4-LACTONE OXIDASE"/>
    <property type="match status" value="1"/>
</dbReference>
<proteinExistence type="predicted"/>
<dbReference type="InterPro" id="IPR010031">
    <property type="entry name" value="FAD_lactone_oxidase-like"/>
</dbReference>
<dbReference type="Gene3D" id="1.10.45.10">
    <property type="entry name" value="Vanillyl-alcohol Oxidase, Chain A, domain 4"/>
    <property type="match status" value="1"/>
</dbReference>
<dbReference type="EMBL" id="LT629799">
    <property type="protein sequence ID" value="SDU86214.1"/>
    <property type="molecule type" value="Genomic_DNA"/>
</dbReference>
<keyword evidence="6" id="KW-1185">Reference proteome</keyword>
<dbReference type="Pfam" id="PF01565">
    <property type="entry name" value="FAD_binding_4"/>
    <property type="match status" value="1"/>
</dbReference>
<dbReference type="SUPFAM" id="SSF56176">
    <property type="entry name" value="FAD-binding/transporter-associated domain-like"/>
    <property type="match status" value="1"/>
</dbReference>
<dbReference type="InterPro" id="IPR016166">
    <property type="entry name" value="FAD-bd_PCMH"/>
</dbReference>
<evidence type="ECO:0000313" key="5">
    <source>
        <dbReference type="EMBL" id="SDU86214.1"/>
    </source>
</evidence>
<protein>
    <submittedName>
        <fullName evidence="5">FAD/FMN-containing dehydrogenase</fullName>
    </submittedName>
</protein>
<dbReference type="PANTHER" id="PTHR43762">
    <property type="entry name" value="L-GULONOLACTONE OXIDASE"/>
    <property type="match status" value="1"/>
</dbReference>
<dbReference type="InterPro" id="IPR016164">
    <property type="entry name" value="FAD-linked_Oxase-like_C"/>
</dbReference>
<dbReference type="InterPro" id="IPR016167">
    <property type="entry name" value="FAD-bd_PCMH_sub1"/>
</dbReference>
<reference evidence="6" key="1">
    <citation type="submission" date="2016-10" db="EMBL/GenBank/DDBJ databases">
        <authorList>
            <person name="Varghese N."/>
            <person name="Submissions S."/>
        </authorList>
    </citation>
    <scope>NUCLEOTIDE SEQUENCE [LARGE SCALE GENOMIC DNA]</scope>
    <source>
        <strain evidence="6">DSM 21743</strain>
    </source>
</reference>
<dbReference type="Pfam" id="PF04030">
    <property type="entry name" value="ALO"/>
    <property type="match status" value="1"/>
</dbReference>
<dbReference type="Proteomes" id="UP000198825">
    <property type="component" value="Chromosome I"/>
</dbReference>
<dbReference type="InterPro" id="IPR007173">
    <property type="entry name" value="ALO_C"/>
</dbReference>
<dbReference type="InterPro" id="IPR016169">
    <property type="entry name" value="FAD-bd_PCMH_sub2"/>
</dbReference>